<reference evidence="12" key="2">
    <citation type="submission" date="2025-08" db="UniProtKB">
        <authorList>
            <consortium name="Ensembl"/>
        </authorList>
    </citation>
    <scope>IDENTIFICATION</scope>
</reference>
<dbReference type="InterPro" id="IPR000315">
    <property type="entry name" value="Znf_B-box"/>
</dbReference>
<dbReference type="Pfam" id="PF00097">
    <property type="entry name" value="zf-C3HC4"/>
    <property type="match status" value="1"/>
</dbReference>
<keyword evidence="3" id="KW-0963">Cytoplasm</keyword>
<accession>A0AAY4E5P7</accession>
<evidence type="ECO:0000256" key="6">
    <source>
        <dbReference type="ARBA" id="ARBA00022833"/>
    </source>
</evidence>
<dbReference type="GO" id="GO:0008270">
    <property type="term" value="F:zinc ion binding"/>
    <property type="evidence" value="ECO:0007669"/>
    <property type="project" value="UniProtKB-KW"/>
</dbReference>
<evidence type="ECO:0000313" key="13">
    <source>
        <dbReference type="Proteomes" id="UP000694580"/>
    </source>
</evidence>
<evidence type="ECO:0000259" key="11">
    <source>
        <dbReference type="PROSITE" id="PS50188"/>
    </source>
</evidence>
<comment type="similarity">
    <text evidence="2">Belongs to the TRIM/RBCC family.</text>
</comment>
<reference evidence="12" key="3">
    <citation type="submission" date="2025-09" db="UniProtKB">
        <authorList>
            <consortium name="Ensembl"/>
        </authorList>
    </citation>
    <scope>IDENTIFICATION</scope>
</reference>
<proteinExistence type="inferred from homology"/>
<dbReference type="AlphaFoldDB" id="A0AAY4E5P7"/>
<evidence type="ECO:0000256" key="1">
    <source>
        <dbReference type="ARBA" id="ARBA00004496"/>
    </source>
</evidence>
<protein>
    <submittedName>
        <fullName evidence="12">Uncharacterized protein</fullName>
    </submittedName>
</protein>
<dbReference type="SMART" id="SM00589">
    <property type="entry name" value="PRY"/>
    <property type="match status" value="1"/>
</dbReference>
<evidence type="ECO:0000256" key="4">
    <source>
        <dbReference type="ARBA" id="ARBA00022723"/>
    </source>
</evidence>
<dbReference type="SUPFAM" id="SSF57850">
    <property type="entry name" value="RING/U-box"/>
    <property type="match status" value="1"/>
</dbReference>
<dbReference type="Gene3D" id="3.30.160.60">
    <property type="entry name" value="Classic Zinc Finger"/>
    <property type="match status" value="1"/>
</dbReference>
<dbReference type="InterPro" id="IPR017907">
    <property type="entry name" value="Znf_RING_CS"/>
</dbReference>
<dbReference type="CDD" id="cd19769">
    <property type="entry name" value="Bbox2_TRIM16-like"/>
    <property type="match status" value="1"/>
</dbReference>
<dbReference type="InterPro" id="IPR018957">
    <property type="entry name" value="Znf_C3HC4_RING-type"/>
</dbReference>
<feature type="domain" description="B30.2/SPRY" evidence="11">
    <location>
        <begin position="279"/>
        <end position="468"/>
    </location>
</feature>
<dbReference type="PROSITE" id="PS50119">
    <property type="entry name" value="ZF_BBOX"/>
    <property type="match status" value="1"/>
</dbReference>
<evidence type="ECO:0000256" key="7">
    <source>
        <dbReference type="PROSITE-ProRule" id="PRU00024"/>
    </source>
</evidence>
<evidence type="ECO:0000256" key="8">
    <source>
        <dbReference type="SAM" id="Coils"/>
    </source>
</evidence>
<dbReference type="InterPro" id="IPR003879">
    <property type="entry name" value="Butyrophylin_SPRY"/>
</dbReference>
<evidence type="ECO:0000256" key="2">
    <source>
        <dbReference type="ARBA" id="ARBA00008518"/>
    </source>
</evidence>
<dbReference type="InterPro" id="IPR003877">
    <property type="entry name" value="SPRY_dom"/>
</dbReference>
<dbReference type="GeneTree" id="ENSGT01030000234583"/>
<dbReference type="SMART" id="SM00336">
    <property type="entry name" value="BBOX"/>
    <property type="match status" value="1"/>
</dbReference>
<dbReference type="Gene3D" id="3.30.40.10">
    <property type="entry name" value="Zinc/RING finger domain, C3HC4 (zinc finger)"/>
    <property type="match status" value="1"/>
</dbReference>
<dbReference type="InterPro" id="IPR013083">
    <property type="entry name" value="Znf_RING/FYVE/PHD"/>
</dbReference>
<dbReference type="PROSITE" id="PS50188">
    <property type="entry name" value="B302_SPRY"/>
    <property type="match status" value="1"/>
</dbReference>
<feature type="domain" description="RING-type" evidence="9">
    <location>
        <begin position="14"/>
        <end position="54"/>
    </location>
</feature>
<gene>
    <name evidence="12" type="primary">LOC114767070</name>
</gene>
<dbReference type="PANTHER" id="PTHR24103">
    <property type="entry name" value="E3 UBIQUITIN-PROTEIN LIGASE TRIM"/>
    <property type="match status" value="1"/>
</dbReference>
<evidence type="ECO:0000256" key="3">
    <source>
        <dbReference type="ARBA" id="ARBA00022490"/>
    </source>
</evidence>
<dbReference type="Proteomes" id="UP000694580">
    <property type="component" value="Chromosome 17"/>
</dbReference>
<evidence type="ECO:0000259" key="10">
    <source>
        <dbReference type="PROSITE" id="PS50119"/>
    </source>
</evidence>
<dbReference type="GO" id="GO:0005737">
    <property type="term" value="C:cytoplasm"/>
    <property type="evidence" value="ECO:0007669"/>
    <property type="project" value="UniProtKB-SubCell"/>
</dbReference>
<dbReference type="PROSITE" id="PS50089">
    <property type="entry name" value="ZF_RING_2"/>
    <property type="match status" value="1"/>
</dbReference>
<organism evidence="12 13">
    <name type="scientific">Denticeps clupeoides</name>
    <name type="common">denticle herring</name>
    <dbReference type="NCBI Taxonomy" id="299321"/>
    <lineage>
        <taxon>Eukaryota</taxon>
        <taxon>Metazoa</taxon>
        <taxon>Chordata</taxon>
        <taxon>Craniata</taxon>
        <taxon>Vertebrata</taxon>
        <taxon>Euteleostomi</taxon>
        <taxon>Actinopterygii</taxon>
        <taxon>Neopterygii</taxon>
        <taxon>Teleostei</taxon>
        <taxon>Clupei</taxon>
        <taxon>Clupeiformes</taxon>
        <taxon>Denticipitoidei</taxon>
        <taxon>Denticipitidae</taxon>
        <taxon>Denticeps</taxon>
    </lineage>
</organism>
<dbReference type="Ensembl" id="ENSDCDT00010063563.1">
    <property type="protein sequence ID" value="ENSDCDP00010053067.1"/>
    <property type="gene ID" value="ENSDCDG00010030887.1"/>
</dbReference>
<evidence type="ECO:0000256" key="5">
    <source>
        <dbReference type="ARBA" id="ARBA00022771"/>
    </source>
</evidence>
<dbReference type="InterPro" id="IPR013320">
    <property type="entry name" value="ConA-like_dom_sf"/>
</dbReference>
<keyword evidence="8" id="KW-0175">Coiled coil</keyword>
<dbReference type="FunFam" id="2.60.120.920:FF:000004">
    <property type="entry name" value="Butyrophilin subfamily 1 member A1"/>
    <property type="match status" value="1"/>
</dbReference>
<dbReference type="InterPro" id="IPR050143">
    <property type="entry name" value="TRIM/RBCC"/>
</dbReference>
<keyword evidence="5 7" id="KW-0863">Zinc-finger</keyword>
<keyword evidence="6" id="KW-0862">Zinc</keyword>
<dbReference type="InterPro" id="IPR043136">
    <property type="entry name" value="B30.2/SPRY_sf"/>
</dbReference>
<dbReference type="PRINTS" id="PR01407">
    <property type="entry name" value="BUTYPHLNCDUF"/>
</dbReference>
<dbReference type="Pfam" id="PF13765">
    <property type="entry name" value="PRY"/>
    <property type="match status" value="1"/>
</dbReference>
<dbReference type="InterPro" id="IPR001841">
    <property type="entry name" value="Znf_RING"/>
</dbReference>
<feature type="domain" description="B box-type" evidence="10">
    <location>
        <begin position="91"/>
        <end position="132"/>
    </location>
</feature>
<evidence type="ECO:0000313" key="12">
    <source>
        <dbReference type="Ensembl" id="ENSDCDP00010053067.1"/>
    </source>
</evidence>
<keyword evidence="13" id="KW-1185">Reference proteome</keyword>
<reference evidence="12 13" key="1">
    <citation type="submission" date="2020-06" db="EMBL/GenBank/DDBJ databases">
        <authorList>
            <consortium name="Wellcome Sanger Institute Data Sharing"/>
        </authorList>
    </citation>
    <scope>NUCLEOTIDE SEQUENCE [LARGE SCALE GENOMIC DNA]</scope>
</reference>
<evidence type="ECO:0000259" key="9">
    <source>
        <dbReference type="PROSITE" id="PS50089"/>
    </source>
</evidence>
<dbReference type="Pfam" id="PF00622">
    <property type="entry name" value="SPRY"/>
    <property type="match status" value="1"/>
</dbReference>
<dbReference type="Gene3D" id="2.60.120.920">
    <property type="match status" value="1"/>
</dbReference>
<sequence>MAEKLHVLEEILCCSICSEIFKDPVSLDCKHSFCVFCLSEFWARDKRKNCPICKRRSSTDKTHVNFALKEIADSFVRVMDPGKSPEGNQVKCDMVCRTHSKTPAWFCVDEDVAVCEDCQNPTQHSGHQVIRLEEAVKSFKHNVDSELKESREKLGKYHEAQTTYRKMVQHTKDQLAAVERRMKAEFEELHRFLRDEEEARLAALREEEEQKGKILHQELQILQDQIQSLTDSVHHVEEELRKDDVTFLKDYKNTKSRAQRLLQDPHLVSGALIDEAKHLGNLKFKVWEKMLDIVHFNPVVLDPNTASGQLQLSEDLTRVRYTNDLVELPDNPERFGMYSEALGSEGFTSGTHSWDVLVKDRIHWAVGVARRSVERKRDTSFSAEHGLWTVRKNESKYTASGKTLNLKVQPETIRVHLDYERGVVSFYNPVDSSHIYTYRVNFTDTAFPYFYTGTDPSDLQIQPSRVCVAVSP</sequence>
<dbReference type="InterPro" id="IPR001870">
    <property type="entry name" value="B30.2/SPRY"/>
</dbReference>
<dbReference type="InterPro" id="IPR006574">
    <property type="entry name" value="PRY"/>
</dbReference>
<dbReference type="SMART" id="SM00449">
    <property type="entry name" value="SPRY"/>
    <property type="match status" value="1"/>
</dbReference>
<name>A0AAY4E5P7_9TELE</name>
<feature type="coiled-coil region" evidence="8">
    <location>
        <begin position="168"/>
        <end position="239"/>
    </location>
</feature>
<dbReference type="SMART" id="SM00184">
    <property type="entry name" value="RING"/>
    <property type="match status" value="1"/>
</dbReference>
<dbReference type="PROSITE" id="PS00518">
    <property type="entry name" value="ZF_RING_1"/>
    <property type="match status" value="1"/>
</dbReference>
<dbReference type="SUPFAM" id="SSF49899">
    <property type="entry name" value="Concanavalin A-like lectins/glucanases"/>
    <property type="match status" value="1"/>
</dbReference>
<comment type="subcellular location">
    <subcellularLocation>
        <location evidence="1">Cytoplasm</location>
    </subcellularLocation>
</comment>
<dbReference type="SUPFAM" id="SSF57845">
    <property type="entry name" value="B-box zinc-binding domain"/>
    <property type="match status" value="1"/>
</dbReference>
<keyword evidence="4" id="KW-0479">Metal-binding</keyword>
<dbReference type="Pfam" id="PF00643">
    <property type="entry name" value="zf-B_box"/>
    <property type="match status" value="1"/>
</dbReference>